<feature type="binding site" evidence="5">
    <location>
        <position position="123"/>
    </location>
    <ligand>
        <name>biotin</name>
        <dbReference type="ChEBI" id="CHEBI:57586"/>
    </ligand>
</feature>
<dbReference type="Pfam" id="PF03099">
    <property type="entry name" value="BPL_LplA_LipB"/>
    <property type="match status" value="1"/>
</dbReference>
<feature type="domain" description="BPL/LPL catalytic" evidence="6">
    <location>
        <begin position="76"/>
        <end position="266"/>
    </location>
</feature>
<dbReference type="EC" id="6.3.4.15" evidence="5"/>
<dbReference type="InterPro" id="IPR004143">
    <property type="entry name" value="BPL_LPL_catalytic"/>
</dbReference>
<dbReference type="Pfam" id="PF08279">
    <property type="entry name" value="HTH_11"/>
    <property type="match status" value="1"/>
</dbReference>
<evidence type="ECO:0000313" key="8">
    <source>
        <dbReference type="Proteomes" id="UP001597079"/>
    </source>
</evidence>
<protein>
    <recommendedName>
        <fullName evidence="5">Bifunctional ligase/repressor BirA</fullName>
    </recommendedName>
    <alternativeName>
        <fullName evidence="5">Biotin--[acetyl-CoA-carboxylase] ligase</fullName>
        <ecNumber evidence="5">6.3.4.15</ecNumber>
    </alternativeName>
    <alternativeName>
        <fullName evidence="5">Biotin--protein ligase</fullName>
    </alternativeName>
    <alternativeName>
        <fullName evidence="5">Biotin-[acetyl-CoA carboxylase] synthetase</fullName>
    </alternativeName>
</protein>
<dbReference type="Pfam" id="PF02237">
    <property type="entry name" value="BPL_C"/>
    <property type="match status" value="1"/>
</dbReference>
<dbReference type="InterPro" id="IPR013196">
    <property type="entry name" value="HTH_11"/>
</dbReference>
<evidence type="ECO:0000256" key="5">
    <source>
        <dbReference type="HAMAP-Rule" id="MF_00978"/>
    </source>
</evidence>
<dbReference type="SUPFAM" id="SSF46785">
    <property type="entry name" value="Winged helix' DNA-binding domain"/>
    <property type="match status" value="1"/>
</dbReference>
<keyword evidence="3 5" id="KW-0067">ATP-binding</keyword>
<evidence type="ECO:0000256" key="1">
    <source>
        <dbReference type="ARBA" id="ARBA00022598"/>
    </source>
</evidence>
<dbReference type="SUPFAM" id="SSF50037">
    <property type="entry name" value="C-terminal domain of transcriptional repressors"/>
    <property type="match status" value="1"/>
</dbReference>
<keyword evidence="8" id="KW-1185">Reference proteome</keyword>
<feature type="binding site" evidence="5">
    <location>
        <position position="193"/>
    </location>
    <ligand>
        <name>biotin</name>
        <dbReference type="ChEBI" id="CHEBI:57586"/>
    </ligand>
</feature>
<dbReference type="InterPro" id="IPR030855">
    <property type="entry name" value="Bifunct_BirA"/>
</dbReference>
<dbReference type="Gene3D" id="3.30.930.10">
    <property type="entry name" value="Bira Bifunctional Protein, Domain 2"/>
    <property type="match status" value="1"/>
</dbReference>
<proteinExistence type="inferred from homology"/>
<keyword evidence="5" id="KW-0238">DNA-binding</keyword>
<evidence type="ECO:0000256" key="4">
    <source>
        <dbReference type="ARBA" id="ARBA00023267"/>
    </source>
</evidence>
<dbReference type="InterPro" id="IPR045864">
    <property type="entry name" value="aa-tRNA-synth_II/BPL/LPL"/>
</dbReference>
<sequence>MKDEQGLTTRDSMIKMFLQTKDAVISGEALSQTLGLSRTAIWKQIKQLESYGFRFEATTRVGYRVVHVPDELMQPLITPYLPANATFGHSVLWAPARASTNDDATQLARTGAPTGVVITAGEQTGGRGRQGRNWTSPAGGMWFSVIVRTPCALSQAAELTLLASVAVRRALVACGSIDVEIKWPNDILVNGKKVCGILAQMRTDAEQVDYAVIGIGINANFANTQLPNDILARATTLQTELGHPIERPKLLADILSSLETLYTDLQTGAGGFHTVRDEWKDAAHTLNRKIQVKVGDDLLSGVATDVDEQGILYLHGDDGQIHRIHSGEVLFSAAEEV</sequence>
<dbReference type="Gene3D" id="1.10.10.10">
    <property type="entry name" value="Winged helix-like DNA-binding domain superfamily/Winged helix DNA-binding domain"/>
    <property type="match status" value="1"/>
</dbReference>
<dbReference type="InterPro" id="IPR036390">
    <property type="entry name" value="WH_DNA-bd_sf"/>
</dbReference>
<comment type="caution">
    <text evidence="7">The sequence shown here is derived from an EMBL/GenBank/DDBJ whole genome shotgun (WGS) entry which is preliminary data.</text>
</comment>
<feature type="binding site" evidence="5">
    <location>
        <begin position="99"/>
        <end position="101"/>
    </location>
    <ligand>
        <name>biotin</name>
        <dbReference type="ChEBI" id="CHEBI:57586"/>
    </ligand>
</feature>
<comment type="similarity">
    <text evidence="5">Belongs to the biotin--protein ligase family.</text>
</comment>
<dbReference type="Proteomes" id="UP001597079">
    <property type="component" value="Unassembled WGS sequence"/>
</dbReference>
<keyword evidence="5" id="KW-0678">Repressor</keyword>
<feature type="binding site" evidence="5">
    <location>
        <begin position="127"/>
        <end position="129"/>
    </location>
    <ligand>
        <name>biotin</name>
        <dbReference type="ChEBI" id="CHEBI:57586"/>
    </ligand>
</feature>
<keyword evidence="1 5" id="KW-0436">Ligase</keyword>
<dbReference type="CDD" id="cd16442">
    <property type="entry name" value="BPL"/>
    <property type="match status" value="1"/>
</dbReference>
<dbReference type="GO" id="GO:0004077">
    <property type="term" value="F:biotin--[biotin carboxyl-carrier protein] ligase activity"/>
    <property type="evidence" value="ECO:0007669"/>
    <property type="project" value="UniProtKB-EC"/>
</dbReference>
<comment type="function">
    <text evidence="5">Acts both as a biotin--[acetyl-CoA-carboxylase] ligase and a repressor.</text>
</comment>
<dbReference type="PROSITE" id="PS51733">
    <property type="entry name" value="BPL_LPL_CATALYTIC"/>
    <property type="match status" value="1"/>
</dbReference>
<dbReference type="HAMAP" id="MF_00978">
    <property type="entry name" value="Bifunct_BirA"/>
    <property type="match status" value="1"/>
</dbReference>
<dbReference type="Gene3D" id="2.30.30.100">
    <property type="match status" value="1"/>
</dbReference>
<evidence type="ECO:0000256" key="3">
    <source>
        <dbReference type="ARBA" id="ARBA00022840"/>
    </source>
</evidence>
<dbReference type="InterPro" id="IPR036388">
    <property type="entry name" value="WH-like_DNA-bd_sf"/>
</dbReference>
<reference evidence="8" key="1">
    <citation type="journal article" date="2019" name="Int. J. Syst. Evol. Microbiol.">
        <title>The Global Catalogue of Microorganisms (GCM) 10K type strain sequencing project: providing services to taxonomists for standard genome sequencing and annotation.</title>
        <authorList>
            <consortium name="The Broad Institute Genomics Platform"/>
            <consortium name="The Broad Institute Genome Sequencing Center for Infectious Disease"/>
            <person name="Wu L."/>
            <person name="Ma J."/>
        </authorList>
    </citation>
    <scope>NUCLEOTIDE SEQUENCE [LARGE SCALE GENOMIC DNA]</scope>
    <source>
        <strain evidence="8">CGMCC 1.12286</strain>
    </source>
</reference>
<name>A0ABW4JEL8_9BACL</name>
<dbReference type="InterPro" id="IPR008988">
    <property type="entry name" value="Transcriptional_repressor_C"/>
</dbReference>
<accession>A0ABW4JEL8</accession>
<evidence type="ECO:0000313" key="7">
    <source>
        <dbReference type="EMBL" id="MFD1674428.1"/>
    </source>
</evidence>
<dbReference type="NCBIfam" id="TIGR00121">
    <property type="entry name" value="birA_ligase"/>
    <property type="match status" value="1"/>
</dbReference>
<dbReference type="SUPFAM" id="SSF55681">
    <property type="entry name" value="Class II aaRS and biotin synthetases"/>
    <property type="match status" value="1"/>
</dbReference>
<gene>
    <name evidence="5" type="primary">birA</name>
    <name evidence="7" type="ORF">ACFSB2_06875</name>
</gene>
<dbReference type="PANTHER" id="PTHR12835:SF5">
    <property type="entry name" value="BIOTIN--PROTEIN LIGASE"/>
    <property type="match status" value="1"/>
</dbReference>
<dbReference type="PANTHER" id="PTHR12835">
    <property type="entry name" value="BIOTIN PROTEIN LIGASE"/>
    <property type="match status" value="1"/>
</dbReference>
<evidence type="ECO:0000256" key="2">
    <source>
        <dbReference type="ARBA" id="ARBA00022741"/>
    </source>
</evidence>
<evidence type="ECO:0000259" key="6">
    <source>
        <dbReference type="PROSITE" id="PS51733"/>
    </source>
</evidence>
<keyword evidence="2 5" id="KW-0547">Nucleotide-binding</keyword>
<keyword evidence="5" id="KW-0805">Transcription regulation</keyword>
<organism evidence="7 8">
    <name type="scientific">Alicyclobacillus fodiniaquatilis</name>
    <dbReference type="NCBI Taxonomy" id="1661150"/>
    <lineage>
        <taxon>Bacteria</taxon>
        <taxon>Bacillati</taxon>
        <taxon>Bacillota</taxon>
        <taxon>Bacilli</taxon>
        <taxon>Bacillales</taxon>
        <taxon>Alicyclobacillaceae</taxon>
        <taxon>Alicyclobacillus</taxon>
    </lineage>
</organism>
<dbReference type="EMBL" id="JBHUCX010000020">
    <property type="protein sequence ID" value="MFD1674428.1"/>
    <property type="molecule type" value="Genomic_DNA"/>
</dbReference>
<feature type="DNA-binding region" description="H-T-H motif" evidence="5">
    <location>
        <begin position="27"/>
        <end position="46"/>
    </location>
</feature>
<keyword evidence="4 5" id="KW-0092">Biotin</keyword>
<dbReference type="InterPro" id="IPR003142">
    <property type="entry name" value="BPL_C"/>
</dbReference>
<dbReference type="RefSeq" id="WP_377942298.1">
    <property type="nucleotide sequence ID" value="NZ_JBHUCX010000020.1"/>
</dbReference>
<keyword evidence="5" id="KW-0804">Transcription</keyword>
<dbReference type="InterPro" id="IPR004408">
    <property type="entry name" value="Biotin_CoA_COase_ligase"/>
</dbReference>
<comment type="catalytic activity">
    <reaction evidence="5">
        <text>biotin + L-lysyl-[protein] + ATP = N(6)-biotinyl-L-lysyl-[protein] + AMP + diphosphate + H(+)</text>
        <dbReference type="Rhea" id="RHEA:11756"/>
        <dbReference type="Rhea" id="RHEA-COMP:9752"/>
        <dbReference type="Rhea" id="RHEA-COMP:10505"/>
        <dbReference type="ChEBI" id="CHEBI:15378"/>
        <dbReference type="ChEBI" id="CHEBI:29969"/>
        <dbReference type="ChEBI" id="CHEBI:30616"/>
        <dbReference type="ChEBI" id="CHEBI:33019"/>
        <dbReference type="ChEBI" id="CHEBI:57586"/>
        <dbReference type="ChEBI" id="CHEBI:83144"/>
        <dbReference type="ChEBI" id="CHEBI:456215"/>
        <dbReference type="EC" id="6.3.4.15"/>
    </reaction>
</comment>